<evidence type="ECO:0000313" key="2">
    <source>
        <dbReference type="WBParaSite" id="maker-uti_cns_0003615-snap-gene-0.8-mRNA-1"/>
    </source>
</evidence>
<sequence>MVQHAQFNLRRLDLLQDLVCLLFCAIERYHDAESAIRLLSYQLSHQLMHFWPRSG</sequence>
<proteinExistence type="predicted"/>
<protein>
    <submittedName>
        <fullName evidence="2">Transposase</fullName>
    </submittedName>
</protein>
<keyword evidence="1" id="KW-1185">Reference proteome</keyword>
<name>A0A1I8GZ95_9PLAT</name>
<dbReference type="Proteomes" id="UP000095280">
    <property type="component" value="Unplaced"/>
</dbReference>
<reference evidence="2" key="1">
    <citation type="submission" date="2016-11" db="UniProtKB">
        <authorList>
            <consortium name="WormBaseParasite"/>
        </authorList>
    </citation>
    <scope>IDENTIFICATION</scope>
</reference>
<evidence type="ECO:0000313" key="1">
    <source>
        <dbReference type="Proteomes" id="UP000095280"/>
    </source>
</evidence>
<dbReference type="AlphaFoldDB" id="A0A1I8GZ95"/>
<accession>A0A1I8GZ95</accession>
<dbReference type="WBParaSite" id="maker-uti_cns_0003615-snap-gene-0.8-mRNA-1">
    <property type="protein sequence ID" value="maker-uti_cns_0003615-snap-gene-0.8-mRNA-1"/>
    <property type="gene ID" value="maker-uti_cns_0003615-snap-gene-0.8"/>
</dbReference>
<organism evidence="1 2">
    <name type="scientific">Macrostomum lignano</name>
    <dbReference type="NCBI Taxonomy" id="282301"/>
    <lineage>
        <taxon>Eukaryota</taxon>
        <taxon>Metazoa</taxon>
        <taxon>Spiralia</taxon>
        <taxon>Lophotrochozoa</taxon>
        <taxon>Platyhelminthes</taxon>
        <taxon>Rhabditophora</taxon>
        <taxon>Macrostomorpha</taxon>
        <taxon>Macrostomida</taxon>
        <taxon>Macrostomidae</taxon>
        <taxon>Macrostomum</taxon>
    </lineage>
</organism>